<proteinExistence type="predicted"/>
<dbReference type="PANTHER" id="PTHR24413">
    <property type="entry name" value="SPECKLE-TYPE POZ PROTEIN"/>
    <property type="match status" value="1"/>
</dbReference>
<dbReference type="Gene3D" id="2.60.210.10">
    <property type="entry name" value="Apoptosis, Tumor Necrosis Factor Receptor Associated Protein 2, Chain A"/>
    <property type="match status" value="1"/>
</dbReference>
<protein>
    <recommendedName>
        <fullName evidence="2">MATH domain-containing protein</fullName>
    </recommendedName>
</protein>
<dbReference type="Gene3D" id="3.30.710.10">
    <property type="entry name" value="Potassium Channel Kv1.1, Chain A"/>
    <property type="match status" value="2"/>
</dbReference>
<dbReference type="EMBL" id="JH711578">
    <property type="protein sequence ID" value="EIW80916.1"/>
    <property type="molecule type" value="Genomic_DNA"/>
</dbReference>
<dbReference type="AlphaFoldDB" id="A0A5M3MPD6"/>
<dbReference type="OrthoDB" id="6359816at2759"/>
<dbReference type="SUPFAM" id="SSF49599">
    <property type="entry name" value="TRAF domain-like"/>
    <property type="match status" value="1"/>
</dbReference>
<dbReference type="InterPro" id="IPR002083">
    <property type="entry name" value="MATH/TRAF_dom"/>
</dbReference>
<dbReference type="GeneID" id="19207756"/>
<reference evidence="4" key="1">
    <citation type="journal article" date="2012" name="Science">
        <title>The Paleozoic origin of enzymatic lignin decomposition reconstructed from 31 fungal genomes.</title>
        <authorList>
            <person name="Floudas D."/>
            <person name="Binder M."/>
            <person name="Riley R."/>
            <person name="Barry K."/>
            <person name="Blanchette R.A."/>
            <person name="Henrissat B."/>
            <person name="Martinez A.T."/>
            <person name="Otillar R."/>
            <person name="Spatafora J.W."/>
            <person name="Yadav J.S."/>
            <person name="Aerts A."/>
            <person name="Benoit I."/>
            <person name="Boyd A."/>
            <person name="Carlson A."/>
            <person name="Copeland A."/>
            <person name="Coutinho P.M."/>
            <person name="de Vries R.P."/>
            <person name="Ferreira P."/>
            <person name="Findley K."/>
            <person name="Foster B."/>
            <person name="Gaskell J."/>
            <person name="Glotzer D."/>
            <person name="Gorecki P."/>
            <person name="Heitman J."/>
            <person name="Hesse C."/>
            <person name="Hori C."/>
            <person name="Igarashi K."/>
            <person name="Jurgens J.A."/>
            <person name="Kallen N."/>
            <person name="Kersten P."/>
            <person name="Kohler A."/>
            <person name="Kuees U."/>
            <person name="Kumar T.K.A."/>
            <person name="Kuo A."/>
            <person name="LaButti K."/>
            <person name="Larrondo L.F."/>
            <person name="Lindquist E."/>
            <person name="Ling A."/>
            <person name="Lombard V."/>
            <person name="Lucas S."/>
            <person name="Lundell T."/>
            <person name="Martin R."/>
            <person name="McLaughlin D.J."/>
            <person name="Morgenstern I."/>
            <person name="Morin E."/>
            <person name="Murat C."/>
            <person name="Nagy L.G."/>
            <person name="Nolan M."/>
            <person name="Ohm R.A."/>
            <person name="Patyshakuliyeva A."/>
            <person name="Rokas A."/>
            <person name="Ruiz-Duenas F.J."/>
            <person name="Sabat G."/>
            <person name="Salamov A."/>
            <person name="Samejima M."/>
            <person name="Schmutz J."/>
            <person name="Slot J.C."/>
            <person name="St John F."/>
            <person name="Stenlid J."/>
            <person name="Sun H."/>
            <person name="Sun S."/>
            <person name="Syed K."/>
            <person name="Tsang A."/>
            <person name="Wiebenga A."/>
            <person name="Young D."/>
            <person name="Pisabarro A."/>
            <person name="Eastwood D.C."/>
            <person name="Martin F."/>
            <person name="Cullen D."/>
            <person name="Grigoriev I.V."/>
            <person name="Hibbett D.S."/>
        </authorList>
    </citation>
    <scope>NUCLEOTIDE SEQUENCE [LARGE SCALE GENOMIC DNA]</scope>
    <source>
        <strain evidence="4">RWD-64-598 SS2</strain>
    </source>
</reference>
<evidence type="ECO:0000313" key="3">
    <source>
        <dbReference type="EMBL" id="EIW80916.1"/>
    </source>
</evidence>
<evidence type="ECO:0000313" key="4">
    <source>
        <dbReference type="Proteomes" id="UP000053558"/>
    </source>
</evidence>
<dbReference type="Proteomes" id="UP000053558">
    <property type="component" value="Unassembled WGS sequence"/>
</dbReference>
<dbReference type="SUPFAM" id="SSF54695">
    <property type="entry name" value="POZ domain"/>
    <property type="match status" value="1"/>
</dbReference>
<dbReference type="OMA" id="EAHNHSF"/>
<comment type="caution">
    <text evidence="3">The sequence shown here is derived from an EMBL/GenBank/DDBJ whole genome shotgun (WGS) entry which is preliminary data.</text>
</comment>
<feature type="region of interest" description="Disordered" evidence="1">
    <location>
        <begin position="246"/>
        <end position="295"/>
    </location>
</feature>
<feature type="domain" description="MATH" evidence="2">
    <location>
        <begin position="8"/>
        <end position="163"/>
    </location>
</feature>
<organism evidence="3 4">
    <name type="scientific">Coniophora puteana (strain RWD-64-598)</name>
    <name type="common">Brown rot fungus</name>
    <dbReference type="NCBI Taxonomy" id="741705"/>
    <lineage>
        <taxon>Eukaryota</taxon>
        <taxon>Fungi</taxon>
        <taxon>Dikarya</taxon>
        <taxon>Basidiomycota</taxon>
        <taxon>Agaricomycotina</taxon>
        <taxon>Agaricomycetes</taxon>
        <taxon>Agaricomycetidae</taxon>
        <taxon>Boletales</taxon>
        <taxon>Coniophorineae</taxon>
        <taxon>Coniophoraceae</taxon>
        <taxon>Coniophora</taxon>
    </lineage>
</organism>
<feature type="compositionally biased region" description="Acidic residues" evidence="1">
    <location>
        <begin position="269"/>
        <end position="281"/>
    </location>
</feature>
<sequence length="552" mass="62783">MDSLESTTITFEWVLRGLKNLFESSKGECKSKVNKSVRFGGGRWQVRAMDMHATPYPHKTHLLCKILFYANSGTEGGNFVSLYLSSHWLDGPKRWVREGTYKFNFELRSLGKTQLFNIKEAHNHSFSSKTANWGWAQFARRDHVYYHSTTVKDQDAFLIICTITSSPQLPIQPPSVPAQLVPKDFLERVGALLDDPLYSDVEFVLPRRGKPPRRIYANKKILQRAEYFHAMFSSGFAEASTDNLPILEQSDNDDGSSDETYTIRHFDDSDHEDDNDDDDDHYYDAPSTGRGSELTQNLDVPSEAEAASMRLVEEHSIVSVSRPETGAGFVRFGEQNSLSGPKKMRVVINDFAYSTYKAVLYYLYTDVIVFAPLSSSFISTPSKRNAPFMLASQNPSDGQPTLAEGHKSSQVDSFVAMPRTRKDWIQRWHQAHPHRPAPCSAKAVYRLADKLDLLELKERAYQHIQKALTVDNIPYEVFSPFSAAFGEIRKVQVSFFLERWGDIRSSDGMRNVWQQIRVGRHPGFEEVWPLIAQHLEFNPRSNTSGDVDEAEA</sequence>
<dbReference type="PROSITE" id="PS50144">
    <property type="entry name" value="MATH"/>
    <property type="match status" value="1"/>
</dbReference>
<dbReference type="InterPro" id="IPR011333">
    <property type="entry name" value="SKP1/BTB/POZ_sf"/>
</dbReference>
<name>A0A5M3MPD6_CONPW</name>
<dbReference type="CDD" id="cd00121">
    <property type="entry name" value="MATH"/>
    <property type="match status" value="1"/>
</dbReference>
<dbReference type="InterPro" id="IPR008974">
    <property type="entry name" value="TRAF-like"/>
</dbReference>
<evidence type="ECO:0000259" key="2">
    <source>
        <dbReference type="PROSITE" id="PS50144"/>
    </source>
</evidence>
<evidence type="ECO:0000256" key="1">
    <source>
        <dbReference type="SAM" id="MobiDB-lite"/>
    </source>
</evidence>
<keyword evidence="4" id="KW-1185">Reference proteome</keyword>
<accession>A0A5M3MPD6</accession>
<dbReference type="KEGG" id="cput:CONPUDRAFT_55867"/>
<dbReference type="RefSeq" id="XP_007768229.1">
    <property type="nucleotide sequence ID" value="XM_007770039.1"/>
</dbReference>
<gene>
    <name evidence="3" type="ORF">CONPUDRAFT_55867</name>
</gene>